<reference evidence="3" key="1">
    <citation type="submission" date="2016-10" db="EMBL/GenBank/DDBJ databases">
        <authorList>
            <person name="Varghese N."/>
            <person name="Submissions S."/>
        </authorList>
    </citation>
    <scope>NUCLEOTIDE SEQUENCE [LARGE SCALE GENOMIC DNA]</scope>
    <source>
        <strain evidence="3">NRRL B-51270</strain>
    </source>
</reference>
<proteinExistence type="predicted"/>
<organism evidence="2 3">
    <name type="scientific">Halopseudomonas xinjiangensis</name>
    <dbReference type="NCBI Taxonomy" id="487184"/>
    <lineage>
        <taxon>Bacteria</taxon>
        <taxon>Pseudomonadati</taxon>
        <taxon>Pseudomonadota</taxon>
        <taxon>Gammaproteobacteria</taxon>
        <taxon>Pseudomonadales</taxon>
        <taxon>Pseudomonadaceae</taxon>
        <taxon>Halopseudomonas</taxon>
    </lineage>
</organism>
<evidence type="ECO:0000259" key="1">
    <source>
        <dbReference type="Pfam" id="PF03413"/>
    </source>
</evidence>
<dbReference type="Proteomes" id="UP000243207">
    <property type="component" value="Chromosome I"/>
</dbReference>
<sequence length="106" mass="11917">MTERISPVVFALAALVSLPWAVHAGRDVSHDEALRLAEQGELRPLQSIVDAALARYPGRLLEAELEHEDGDYRYEIEIVTKDGRVTELEFDGRTGRLLDVDEDEDD</sequence>
<dbReference type="EMBL" id="LT629736">
    <property type="protein sequence ID" value="SDS47116.1"/>
    <property type="molecule type" value="Genomic_DNA"/>
</dbReference>
<feature type="domain" description="PepSY" evidence="1">
    <location>
        <begin position="45"/>
        <end position="100"/>
    </location>
</feature>
<dbReference type="Pfam" id="PF03413">
    <property type="entry name" value="PepSY"/>
    <property type="match status" value="1"/>
</dbReference>
<evidence type="ECO:0000313" key="2">
    <source>
        <dbReference type="EMBL" id="SDS47116.1"/>
    </source>
</evidence>
<accession>A0A1H1SHB6</accession>
<name>A0A1H1SHB6_9GAMM</name>
<dbReference type="AlphaFoldDB" id="A0A1H1SHB6"/>
<dbReference type="STRING" id="487184.SAMN05216421_1585"/>
<dbReference type="OrthoDB" id="6975080at2"/>
<dbReference type="Gene3D" id="3.10.450.40">
    <property type="match status" value="1"/>
</dbReference>
<gene>
    <name evidence="2" type="ORF">SAMN05216421_1585</name>
</gene>
<protein>
    <submittedName>
        <fullName evidence="2">Peptidase propeptide and YPEB domain-containing protein</fullName>
    </submittedName>
</protein>
<keyword evidence="3" id="KW-1185">Reference proteome</keyword>
<evidence type="ECO:0000313" key="3">
    <source>
        <dbReference type="Proteomes" id="UP000243207"/>
    </source>
</evidence>
<dbReference type="RefSeq" id="WP_093392887.1">
    <property type="nucleotide sequence ID" value="NZ_LT629736.1"/>
</dbReference>
<dbReference type="InterPro" id="IPR025711">
    <property type="entry name" value="PepSY"/>
</dbReference>